<dbReference type="KEGG" id="mhos:CXR34_13315"/>
<dbReference type="InterPro" id="IPR039261">
    <property type="entry name" value="FNR_nucleotide-bd"/>
</dbReference>
<accession>A0A2K9DS35</accession>
<feature type="domain" description="SIP-like Rossmann fold" evidence="1">
    <location>
        <begin position="24"/>
        <end position="85"/>
    </location>
</feature>
<name>A0A2K9DS35_9MICO</name>
<dbReference type="Pfam" id="PF04954">
    <property type="entry name" value="SIP"/>
    <property type="match status" value="1"/>
</dbReference>
<dbReference type="RefSeq" id="WP_101307261.1">
    <property type="nucleotide sequence ID" value="NZ_CP025299.1"/>
</dbReference>
<evidence type="ECO:0000259" key="1">
    <source>
        <dbReference type="Pfam" id="PF04954"/>
    </source>
</evidence>
<dbReference type="Gene3D" id="3.40.50.80">
    <property type="entry name" value="Nucleotide-binding domain of ferredoxin-NADP reductase (FNR) module"/>
    <property type="match status" value="1"/>
</dbReference>
<sequence length="179" mass="18729">MTSLATRAVHDSTACKASRHARVQHLITADENALAELEALIATLPICSTGRVFVEVPDASWIAPITVPARMVLTWLDRSARSGEPGTGRACAPGQALSRAVTAWADEMLCDDAVSDEAAADDTDGLRPASDAACVDGTRIHLLGGFLGTADIFDHLTERLGIAAAAVHTPARFGLVSSR</sequence>
<evidence type="ECO:0000313" key="3">
    <source>
        <dbReference type="Proteomes" id="UP000233276"/>
    </source>
</evidence>
<gene>
    <name evidence="2" type="ORF">CXR34_13315</name>
</gene>
<reference evidence="2 3" key="1">
    <citation type="submission" date="2017-12" db="EMBL/GenBank/DDBJ databases">
        <title>Isolation and characterization of estrogens degradatiion strain Microbacterium hominis SJTG1.</title>
        <authorList>
            <person name="Xiong W."/>
            <person name="Yin C."/>
            <person name="Zheng D."/>
            <person name="Liang R."/>
        </authorList>
    </citation>
    <scope>NUCLEOTIDE SEQUENCE [LARGE SCALE GENOMIC DNA]</scope>
    <source>
        <strain evidence="2 3">SJTG1</strain>
    </source>
</reference>
<dbReference type="EMBL" id="CP025299">
    <property type="protein sequence ID" value="AUG31228.1"/>
    <property type="molecule type" value="Genomic_DNA"/>
</dbReference>
<dbReference type="InterPro" id="IPR007037">
    <property type="entry name" value="SIP_rossman_dom"/>
</dbReference>
<proteinExistence type="predicted"/>
<evidence type="ECO:0000313" key="2">
    <source>
        <dbReference type="EMBL" id="AUG31228.1"/>
    </source>
</evidence>
<dbReference type="AlphaFoldDB" id="A0A2K9DS35"/>
<organism evidence="2 3">
    <name type="scientific">Microbacterium hominis</name>
    <dbReference type="NCBI Taxonomy" id="162426"/>
    <lineage>
        <taxon>Bacteria</taxon>
        <taxon>Bacillati</taxon>
        <taxon>Actinomycetota</taxon>
        <taxon>Actinomycetes</taxon>
        <taxon>Micrococcales</taxon>
        <taxon>Microbacteriaceae</taxon>
        <taxon>Microbacterium</taxon>
    </lineage>
</organism>
<protein>
    <submittedName>
        <fullName evidence="2">Phage tail protein</fullName>
    </submittedName>
</protein>
<dbReference type="Proteomes" id="UP000233276">
    <property type="component" value="Chromosome"/>
</dbReference>